<dbReference type="Proteomes" id="UP000284416">
    <property type="component" value="Unassembled WGS sequence"/>
</dbReference>
<dbReference type="RefSeq" id="WP_118919231.1">
    <property type="nucleotide sequence ID" value="NZ_QWEG01000002.1"/>
</dbReference>
<proteinExistence type="predicted"/>
<comment type="caution">
    <text evidence="1">The sequence shown here is derived from an EMBL/GenBank/DDBJ whole genome shotgun (WGS) entry which is preliminary data.</text>
</comment>
<organism evidence="1 2">
    <name type="scientific">Neobacillus notoginsengisoli</name>
    <dbReference type="NCBI Taxonomy" id="1578198"/>
    <lineage>
        <taxon>Bacteria</taxon>
        <taxon>Bacillati</taxon>
        <taxon>Bacillota</taxon>
        <taxon>Bacilli</taxon>
        <taxon>Bacillales</taxon>
        <taxon>Bacillaceae</taxon>
        <taxon>Neobacillus</taxon>
    </lineage>
</organism>
<evidence type="ECO:0008006" key="3">
    <source>
        <dbReference type="Google" id="ProtNLM"/>
    </source>
</evidence>
<evidence type="ECO:0000313" key="1">
    <source>
        <dbReference type="EMBL" id="RHW42534.1"/>
    </source>
</evidence>
<dbReference type="Gene3D" id="3.40.630.30">
    <property type="match status" value="1"/>
</dbReference>
<dbReference type="EMBL" id="QWEG01000002">
    <property type="protein sequence ID" value="RHW42534.1"/>
    <property type="molecule type" value="Genomic_DNA"/>
</dbReference>
<dbReference type="AlphaFoldDB" id="A0A417YXV4"/>
<evidence type="ECO:0000313" key="2">
    <source>
        <dbReference type="Proteomes" id="UP000284416"/>
    </source>
</evidence>
<protein>
    <recommendedName>
        <fullName evidence="3">GNAT family N-acetyltransferase</fullName>
    </recommendedName>
</protein>
<name>A0A417YXV4_9BACI</name>
<sequence>MKNWQAAYKGMVDQEVLDGLKIDERLSLWKETLSNPIGDSPVYIEETEEGRIIGCASFGPERQDQQ</sequence>
<gene>
    <name evidence="1" type="ORF">D1B31_02740</name>
</gene>
<keyword evidence="2" id="KW-1185">Reference proteome</keyword>
<dbReference type="OrthoDB" id="5292888at2"/>
<reference evidence="1 2" key="1">
    <citation type="journal article" date="2017" name="Int. J. Syst. Evol. Microbiol.">
        <title>Bacillus notoginsengisoli sp. nov., a novel bacterium isolated from the rhizosphere of Panax notoginseng.</title>
        <authorList>
            <person name="Zhang M.Y."/>
            <person name="Cheng J."/>
            <person name="Cai Y."/>
            <person name="Zhang T.Y."/>
            <person name="Wu Y.Y."/>
            <person name="Manikprabhu D."/>
            <person name="Li W.J."/>
            <person name="Zhang Y.X."/>
        </authorList>
    </citation>
    <scope>NUCLEOTIDE SEQUENCE [LARGE SCALE GENOMIC DNA]</scope>
    <source>
        <strain evidence="1 2">JCM 30743</strain>
    </source>
</reference>
<accession>A0A417YXV4</accession>